<sequence>MVIALYPEVMEYTGSSYVGDYHNGRMEGNGVYTLPTETRYEGGMKDGMFHGNGTLYFPNGSKYVASWDRGAVIQGSYIFADGLEYEEDDWTYCDHYDRRFYTEICHGLKPAGRSQLTNLDPPRTIPEGHYDCGDGFYNPLTRVITGYDGEFLRNADDDEHEWIVRTCRKGWDQITGYKPELHQQQLPRYSS</sequence>
<dbReference type="Pfam" id="PF02493">
    <property type="entry name" value="MORN"/>
    <property type="match status" value="2"/>
</dbReference>
<evidence type="ECO:0000256" key="2">
    <source>
        <dbReference type="ARBA" id="ARBA00016322"/>
    </source>
</evidence>
<dbReference type="OMA" id="NGRMEGK"/>
<dbReference type="SMART" id="SM00698">
    <property type="entry name" value="MORN"/>
    <property type="match status" value="2"/>
</dbReference>
<keyword evidence="6" id="KW-0966">Cell projection</keyword>
<gene>
    <name evidence="7" type="ORF">chiPu_0007556</name>
</gene>
<dbReference type="Proteomes" id="UP000287033">
    <property type="component" value="Unassembled WGS sequence"/>
</dbReference>
<evidence type="ECO:0000256" key="1">
    <source>
        <dbReference type="ARBA" id="ARBA00004230"/>
    </source>
</evidence>
<proteinExistence type="predicted"/>
<evidence type="ECO:0000256" key="3">
    <source>
        <dbReference type="ARBA" id="ARBA00022737"/>
    </source>
</evidence>
<name>A0A401SFD7_CHIPU</name>
<comment type="subcellular location">
    <subcellularLocation>
        <location evidence="1">Cell projection</location>
        <location evidence="1">Cilium</location>
        <location evidence="1">Flagellum</location>
    </subcellularLocation>
</comment>
<evidence type="ECO:0000313" key="7">
    <source>
        <dbReference type="EMBL" id="GCC29119.1"/>
    </source>
</evidence>
<keyword evidence="3" id="KW-0677">Repeat</keyword>
<dbReference type="SUPFAM" id="SSF82185">
    <property type="entry name" value="Histone H3 K4-specific methyltransferase SET7/9 N-terminal domain"/>
    <property type="match status" value="1"/>
</dbReference>
<reference evidence="7 8" key="1">
    <citation type="journal article" date="2018" name="Nat. Ecol. Evol.">
        <title>Shark genomes provide insights into elasmobranch evolution and the origin of vertebrates.</title>
        <authorList>
            <person name="Hara Y"/>
            <person name="Yamaguchi K"/>
            <person name="Onimaru K"/>
            <person name="Kadota M"/>
            <person name="Koyanagi M"/>
            <person name="Keeley SD"/>
            <person name="Tatsumi K"/>
            <person name="Tanaka K"/>
            <person name="Motone F"/>
            <person name="Kageyama Y"/>
            <person name="Nozu R"/>
            <person name="Adachi N"/>
            <person name="Nishimura O"/>
            <person name="Nakagawa R"/>
            <person name="Tanegashima C"/>
            <person name="Kiyatake I"/>
            <person name="Matsumoto R"/>
            <person name="Murakumo K"/>
            <person name="Nishida K"/>
            <person name="Terakita A"/>
            <person name="Kuratani S"/>
            <person name="Sato K"/>
            <person name="Hyodo S Kuraku.S."/>
        </authorList>
    </citation>
    <scope>NUCLEOTIDE SEQUENCE [LARGE SCALE GENOMIC DNA]</scope>
</reference>
<dbReference type="STRING" id="137246.A0A401SFD7"/>
<dbReference type="EMBL" id="BEZZ01000234">
    <property type="protein sequence ID" value="GCC29119.1"/>
    <property type="molecule type" value="Genomic_DNA"/>
</dbReference>
<dbReference type="PANTHER" id="PTHR46437">
    <property type="entry name" value="MORN REPEAT-CONTAINING PROTEIN 5"/>
    <property type="match status" value="1"/>
</dbReference>
<accession>A0A401SFD7</accession>
<dbReference type="AlphaFoldDB" id="A0A401SFD7"/>
<protein>
    <recommendedName>
        <fullName evidence="2">MORN repeat-containing protein 5</fullName>
    </recommendedName>
</protein>
<comment type="caution">
    <text evidence="7">The sequence shown here is derived from an EMBL/GenBank/DDBJ whole genome shotgun (WGS) entry which is preliminary data.</text>
</comment>
<organism evidence="7 8">
    <name type="scientific">Chiloscyllium punctatum</name>
    <name type="common">Brownbanded bambooshark</name>
    <name type="synonym">Hemiscyllium punctatum</name>
    <dbReference type="NCBI Taxonomy" id="137246"/>
    <lineage>
        <taxon>Eukaryota</taxon>
        <taxon>Metazoa</taxon>
        <taxon>Chordata</taxon>
        <taxon>Craniata</taxon>
        <taxon>Vertebrata</taxon>
        <taxon>Chondrichthyes</taxon>
        <taxon>Elasmobranchii</taxon>
        <taxon>Galeomorphii</taxon>
        <taxon>Galeoidea</taxon>
        <taxon>Orectolobiformes</taxon>
        <taxon>Hemiscylliidae</taxon>
        <taxon>Chiloscyllium</taxon>
    </lineage>
</organism>
<dbReference type="GO" id="GO:0031514">
    <property type="term" value="C:motile cilium"/>
    <property type="evidence" value="ECO:0007669"/>
    <property type="project" value="UniProtKB-SubCell"/>
</dbReference>
<dbReference type="Gene3D" id="2.20.110.10">
    <property type="entry name" value="Histone H3 K4-specific methyltransferase SET7/9 N-terminal domain"/>
    <property type="match status" value="1"/>
</dbReference>
<evidence type="ECO:0000256" key="4">
    <source>
        <dbReference type="ARBA" id="ARBA00022846"/>
    </source>
</evidence>
<dbReference type="OrthoDB" id="300500at2759"/>
<evidence type="ECO:0000313" key="8">
    <source>
        <dbReference type="Proteomes" id="UP000287033"/>
    </source>
</evidence>
<dbReference type="InterPro" id="IPR042814">
    <property type="entry name" value="Morn5"/>
</dbReference>
<dbReference type="InterPro" id="IPR003409">
    <property type="entry name" value="MORN"/>
</dbReference>
<keyword evidence="5" id="KW-0969">Cilium</keyword>
<dbReference type="PANTHER" id="PTHR46437:SF1">
    <property type="entry name" value="MORN REPEAT-CONTAINING PROTEIN 5"/>
    <property type="match status" value="1"/>
</dbReference>
<keyword evidence="8" id="KW-1185">Reference proteome</keyword>
<evidence type="ECO:0000256" key="6">
    <source>
        <dbReference type="ARBA" id="ARBA00023273"/>
    </source>
</evidence>
<evidence type="ECO:0000256" key="5">
    <source>
        <dbReference type="ARBA" id="ARBA00023069"/>
    </source>
</evidence>
<keyword evidence="4" id="KW-0282">Flagellum</keyword>